<evidence type="ECO:0000256" key="1">
    <source>
        <dbReference type="ARBA" id="ARBA00004613"/>
    </source>
</evidence>
<feature type="signal peptide" evidence="5">
    <location>
        <begin position="1"/>
        <end position="16"/>
    </location>
</feature>
<protein>
    <recommendedName>
        <fullName evidence="6">AA1-like domain-containing protein</fullName>
    </recommendedName>
</protein>
<dbReference type="Pfam" id="PF16541">
    <property type="entry name" value="AltA1"/>
    <property type="match status" value="1"/>
</dbReference>
<dbReference type="GO" id="GO:0005576">
    <property type="term" value="C:extracellular region"/>
    <property type="evidence" value="ECO:0007669"/>
    <property type="project" value="UniProtKB-SubCell"/>
</dbReference>
<keyword evidence="4" id="KW-1015">Disulfide bond</keyword>
<evidence type="ECO:0000313" key="7">
    <source>
        <dbReference type="EMBL" id="OAQ74881.1"/>
    </source>
</evidence>
<comment type="subcellular location">
    <subcellularLocation>
        <location evidence="1">Secreted</location>
    </subcellularLocation>
</comment>
<keyword evidence="2" id="KW-0964">Secreted</keyword>
<evidence type="ECO:0000259" key="6">
    <source>
        <dbReference type="Pfam" id="PF16541"/>
    </source>
</evidence>
<dbReference type="AlphaFoldDB" id="A0A179GBW2"/>
<dbReference type="Proteomes" id="UP000078340">
    <property type="component" value="Unassembled WGS sequence"/>
</dbReference>
<dbReference type="InterPro" id="IPR032382">
    <property type="entry name" value="AltA1"/>
</dbReference>
<evidence type="ECO:0000256" key="3">
    <source>
        <dbReference type="ARBA" id="ARBA00022729"/>
    </source>
</evidence>
<evidence type="ECO:0000256" key="5">
    <source>
        <dbReference type="SAM" id="SignalP"/>
    </source>
</evidence>
<dbReference type="GeneID" id="28890917"/>
<evidence type="ECO:0000313" key="8">
    <source>
        <dbReference type="EMBL" id="OAQ82992.1"/>
    </source>
</evidence>
<keyword evidence="3 5" id="KW-0732">Signal</keyword>
<dbReference type="EMBL" id="LSBH01000009">
    <property type="protein sequence ID" value="OAQ74881.1"/>
    <property type="molecule type" value="Genomic_DNA"/>
</dbReference>
<evidence type="ECO:0000256" key="4">
    <source>
        <dbReference type="ARBA" id="ARBA00023157"/>
    </source>
</evidence>
<dbReference type="OMA" id="WGYVNFT"/>
<organism evidence="7 9">
    <name type="scientific">Purpureocillium lilacinum</name>
    <name type="common">Paecilomyces lilacinus</name>
    <dbReference type="NCBI Taxonomy" id="33203"/>
    <lineage>
        <taxon>Eukaryota</taxon>
        <taxon>Fungi</taxon>
        <taxon>Dikarya</taxon>
        <taxon>Ascomycota</taxon>
        <taxon>Pezizomycotina</taxon>
        <taxon>Sordariomycetes</taxon>
        <taxon>Hypocreomycetidae</taxon>
        <taxon>Hypocreales</taxon>
        <taxon>Ophiocordycipitaceae</taxon>
        <taxon>Purpureocillium</taxon>
    </lineage>
</organism>
<dbReference type="EMBL" id="LSBI01000008">
    <property type="protein sequence ID" value="OAQ82992.1"/>
    <property type="molecule type" value="Genomic_DNA"/>
</dbReference>
<sequence length="182" mass="20023">MLSLLTTLLLAGSALAAPTANANTNKCTSRSTKVKEWTVHDFDFHSSEVFTTPAHQNSWGYVNFTLSNPVVSYRPVCSASSNQLSDFFYGNFVYNCNVPADGDKASFTFARPTNELKLNQTWNCPGEGSRFDARGGANLNLTCTTTFWQNPNWTPGNIYSTRNVDCKKITVKVPVKEMSGVA</sequence>
<feature type="chain" id="PRO_5010455993" description="AA1-like domain-containing protein" evidence="5">
    <location>
        <begin position="17"/>
        <end position="182"/>
    </location>
</feature>
<evidence type="ECO:0000313" key="9">
    <source>
        <dbReference type="Proteomes" id="UP000078240"/>
    </source>
</evidence>
<comment type="caution">
    <text evidence="7">The sequence shown here is derived from an EMBL/GenBank/DDBJ whole genome shotgun (WGS) entry which is preliminary data.</text>
</comment>
<dbReference type="Proteomes" id="UP000078240">
    <property type="component" value="Unassembled WGS sequence"/>
</dbReference>
<feature type="domain" description="AA1-like" evidence="6">
    <location>
        <begin position="39"/>
        <end position="166"/>
    </location>
</feature>
<gene>
    <name evidence="7" type="ORF">VFPBJ_10176</name>
    <name evidence="8" type="ORF">VFPFJ_08795</name>
</gene>
<evidence type="ECO:0000256" key="2">
    <source>
        <dbReference type="ARBA" id="ARBA00022525"/>
    </source>
</evidence>
<accession>A0A179GBW2</accession>
<reference evidence="7 9" key="1">
    <citation type="submission" date="2016-01" db="EMBL/GenBank/DDBJ databases">
        <title>Biosynthesis of antibiotic leucinostatins and their inhibition on Phytophthora in bio-control Purpureocillium lilacinum.</title>
        <authorList>
            <person name="Wang G."/>
            <person name="Liu Z."/>
            <person name="Lin R."/>
            <person name="Li E."/>
            <person name="Mao Z."/>
            <person name="Ling J."/>
            <person name="Yin W."/>
            <person name="Xie B."/>
        </authorList>
    </citation>
    <scope>NUCLEOTIDE SEQUENCE [LARGE SCALE GENOMIC DNA]</scope>
    <source>
        <strain evidence="7">PLBJ-1</strain>
        <strain evidence="8">PLFJ-1</strain>
    </source>
</reference>
<dbReference type="KEGG" id="plj:28890917"/>
<proteinExistence type="predicted"/>
<name>A0A179GBW2_PURLI</name>